<gene>
    <name evidence="1" type="ORF">SAMN05661012_02972</name>
</gene>
<sequence>MVIKQNTFLLHVALSFINAYALSGSFFLNRIWVKYVEINLL</sequence>
<evidence type="ECO:0000313" key="1">
    <source>
        <dbReference type="EMBL" id="SFW61510.1"/>
    </source>
</evidence>
<accession>A0A1K1QQF9</accession>
<proteinExistence type="predicted"/>
<dbReference type="Proteomes" id="UP000183788">
    <property type="component" value="Unassembled WGS sequence"/>
</dbReference>
<evidence type="ECO:0000313" key="2">
    <source>
        <dbReference type="Proteomes" id="UP000183788"/>
    </source>
</evidence>
<dbReference type="STRING" id="1004.SAMN05661012_02972"/>
<name>A0A1K1QQF9_9BACT</name>
<dbReference type="EMBL" id="FPIZ01000008">
    <property type="protein sequence ID" value="SFW61510.1"/>
    <property type="molecule type" value="Genomic_DNA"/>
</dbReference>
<dbReference type="AlphaFoldDB" id="A0A1K1QQF9"/>
<protein>
    <submittedName>
        <fullName evidence="1">Uncharacterized protein</fullName>
    </submittedName>
</protein>
<reference evidence="1 2" key="1">
    <citation type="submission" date="2016-11" db="EMBL/GenBank/DDBJ databases">
        <authorList>
            <person name="Jaros S."/>
            <person name="Januszkiewicz K."/>
            <person name="Wedrychowicz H."/>
        </authorList>
    </citation>
    <scope>NUCLEOTIDE SEQUENCE [LARGE SCALE GENOMIC DNA]</scope>
    <source>
        <strain evidence="1 2">DSM 784</strain>
    </source>
</reference>
<organism evidence="1 2">
    <name type="scientific">Chitinophaga sancti</name>
    <dbReference type="NCBI Taxonomy" id="1004"/>
    <lineage>
        <taxon>Bacteria</taxon>
        <taxon>Pseudomonadati</taxon>
        <taxon>Bacteroidota</taxon>
        <taxon>Chitinophagia</taxon>
        <taxon>Chitinophagales</taxon>
        <taxon>Chitinophagaceae</taxon>
        <taxon>Chitinophaga</taxon>
    </lineage>
</organism>